<keyword evidence="1 4" id="KW-0560">Oxidoreductase</keyword>
<evidence type="ECO:0000256" key="4">
    <source>
        <dbReference type="HAMAP-Rule" id="MF_01401"/>
    </source>
</evidence>
<keyword evidence="7" id="KW-1185">Reference proteome</keyword>
<evidence type="ECO:0000256" key="1">
    <source>
        <dbReference type="ARBA" id="ARBA00023002"/>
    </source>
</evidence>
<dbReference type="PANTHER" id="PTHR42799:SF2">
    <property type="entry name" value="MITOCHONDRIAL PEPTIDE METHIONINE SULFOXIDE REDUCTASE"/>
    <property type="match status" value="1"/>
</dbReference>
<evidence type="ECO:0000259" key="5">
    <source>
        <dbReference type="Pfam" id="PF01625"/>
    </source>
</evidence>
<dbReference type="GO" id="GO:0005737">
    <property type="term" value="C:cytoplasm"/>
    <property type="evidence" value="ECO:0007669"/>
    <property type="project" value="TreeGrafter"/>
</dbReference>
<feature type="domain" description="Peptide methionine sulphoxide reductase MsrA" evidence="5">
    <location>
        <begin position="3"/>
        <end position="155"/>
    </location>
</feature>
<comment type="similarity">
    <text evidence="4">Belongs to the MsrA Met sulfoxide reductase family.</text>
</comment>
<comment type="catalytic activity">
    <reaction evidence="2 4">
        <text>L-methionyl-[protein] + [thioredoxin]-disulfide + H2O = L-methionyl-(S)-S-oxide-[protein] + [thioredoxin]-dithiol</text>
        <dbReference type="Rhea" id="RHEA:14217"/>
        <dbReference type="Rhea" id="RHEA-COMP:10698"/>
        <dbReference type="Rhea" id="RHEA-COMP:10700"/>
        <dbReference type="Rhea" id="RHEA-COMP:12313"/>
        <dbReference type="Rhea" id="RHEA-COMP:12315"/>
        <dbReference type="ChEBI" id="CHEBI:15377"/>
        <dbReference type="ChEBI" id="CHEBI:16044"/>
        <dbReference type="ChEBI" id="CHEBI:29950"/>
        <dbReference type="ChEBI" id="CHEBI:44120"/>
        <dbReference type="ChEBI" id="CHEBI:50058"/>
        <dbReference type="EC" id="1.8.4.11"/>
    </reaction>
</comment>
<dbReference type="EC" id="1.8.4.11" evidence="4"/>
<dbReference type="InterPro" id="IPR036509">
    <property type="entry name" value="Met_Sox_Rdtase_MsrA_sf"/>
</dbReference>
<dbReference type="EnsemblBacteria" id="ABF41014">
    <property type="protein sequence ID" value="ABF41014"/>
    <property type="gene ID" value="Acid345_2013"/>
</dbReference>
<dbReference type="HAMAP" id="MF_01401">
    <property type="entry name" value="MsrA"/>
    <property type="match status" value="1"/>
</dbReference>
<dbReference type="InterPro" id="IPR002569">
    <property type="entry name" value="Met_Sox_Rdtase_MsrA_dom"/>
</dbReference>
<evidence type="ECO:0000256" key="2">
    <source>
        <dbReference type="ARBA" id="ARBA00047806"/>
    </source>
</evidence>
<comment type="catalytic activity">
    <reaction evidence="3 4">
        <text>[thioredoxin]-disulfide + L-methionine + H2O = L-methionine (S)-S-oxide + [thioredoxin]-dithiol</text>
        <dbReference type="Rhea" id="RHEA:19993"/>
        <dbReference type="Rhea" id="RHEA-COMP:10698"/>
        <dbReference type="Rhea" id="RHEA-COMP:10700"/>
        <dbReference type="ChEBI" id="CHEBI:15377"/>
        <dbReference type="ChEBI" id="CHEBI:29950"/>
        <dbReference type="ChEBI" id="CHEBI:50058"/>
        <dbReference type="ChEBI" id="CHEBI:57844"/>
        <dbReference type="ChEBI" id="CHEBI:58772"/>
        <dbReference type="EC" id="1.8.4.11"/>
    </reaction>
</comment>
<dbReference type="STRING" id="204669.Acid345_2013"/>
<evidence type="ECO:0000313" key="7">
    <source>
        <dbReference type="Proteomes" id="UP000002432"/>
    </source>
</evidence>
<dbReference type="Gene3D" id="3.30.1060.10">
    <property type="entry name" value="Peptide methionine sulphoxide reductase MsrA"/>
    <property type="match status" value="1"/>
</dbReference>
<feature type="active site" evidence="4">
    <location>
        <position position="10"/>
    </location>
</feature>
<dbReference type="RefSeq" id="WP_011522815.1">
    <property type="nucleotide sequence ID" value="NC_008009.1"/>
</dbReference>
<reference evidence="6 7" key="1">
    <citation type="journal article" date="2009" name="Appl. Environ. Microbiol.">
        <title>Three genomes from the phylum Acidobacteria provide insight into the lifestyles of these microorganisms in soils.</title>
        <authorList>
            <person name="Ward N.L."/>
            <person name="Challacombe J.F."/>
            <person name="Janssen P.H."/>
            <person name="Henrissat B."/>
            <person name="Coutinho P.M."/>
            <person name="Wu M."/>
            <person name="Xie G."/>
            <person name="Haft D.H."/>
            <person name="Sait M."/>
            <person name="Badger J."/>
            <person name="Barabote R.D."/>
            <person name="Bradley B."/>
            <person name="Brettin T.S."/>
            <person name="Brinkac L.M."/>
            <person name="Bruce D."/>
            <person name="Creasy T."/>
            <person name="Daugherty S.C."/>
            <person name="Davidsen T.M."/>
            <person name="DeBoy R.T."/>
            <person name="Detter J.C."/>
            <person name="Dodson R.J."/>
            <person name="Durkin A.S."/>
            <person name="Ganapathy A."/>
            <person name="Gwinn-Giglio M."/>
            <person name="Han C.S."/>
            <person name="Khouri H."/>
            <person name="Kiss H."/>
            <person name="Kothari S.P."/>
            <person name="Madupu R."/>
            <person name="Nelson K.E."/>
            <person name="Nelson W.C."/>
            <person name="Paulsen I."/>
            <person name="Penn K."/>
            <person name="Ren Q."/>
            <person name="Rosovitz M.J."/>
            <person name="Selengut J.D."/>
            <person name="Shrivastava S."/>
            <person name="Sullivan S.A."/>
            <person name="Tapia R."/>
            <person name="Thompson L.S."/>
            <person name="Watkins K.L."/>
            <person name="Yang Q."/>
            <person name="Yu C."/>
            <person name="Zafar N."/>
            <person name="Zhou L."/>
            <person name="Kuske C.R."/>
        </authorList>
    </citation>
    <scope>NUCLEOTIDE SEQUENCE [LARGE SCALE GENOMIC DNA]</scope>
    <source>
        <strain evidence="6 7">Ellin345</strain>
    </source>
</reference>
<organism evidence="6 7">
    <name type="scientific">Koribacter versatilis (strain Ellin345)</name>
    <dbReference type="NCBI Taxonomy" id="204669"/>
    <lineage>
        <taxon>Bacteria</taxon>
        <taxon>Pseudomonadati</taxon>
        <taxon>Acidobacteriota</taxon>
        <taxon>Terriglobia</taxon>
        <taxon>Terriglobales</taxon>
        <taxon>Candidatus Korobacteraceae</taxon>
        <taxon>Candidatus Korobacter</taxon>
    </lineage>
</organism>
<dbReference type="NCBIfam" id="TIGR00401">
    <property type="entry name" value="msrA"/>
    <property type="match status" value="1"/>
</dbReference>
<dbReference type="Pfam" id="PF01625">
    <property type="entry name" value="PMSR"/>
    <property type="match status" value="1"/>
</dbReference>
<dbReference type="GO" id="GO:0033744">
    <property type="term" value="F:L-methionine:thioredoxin-disulfide S-oxidoreductase activity"/>
    <property type="evidence" value="ECO:0007669"/>
    <property type="project" value="RHEA"/>
</dbReference>
<dbReference type="AlphaFoldDB" id="Q1IQ36"/>
<dbReference type="HOGENOM" id="CLU_031040_10_2_0"/>
<dbReference type="KEGG" id="aba:Acid345_2013"/>
<dbReference type="EMBL" id="CP000360">
    <property type="protein sequence ID" value="ABF41014.1"/>
    <property type="molecule type" value="Genomic_DNA"/>
</dbReference>
<accession>Q1IQ36</accession>
<comment type="function">
    <text evidence="4">Has an important function as a repair enzyme for proteins that have been inactivated by oxidation. Catalyzes the reversible oxidation-reduction of methionine sulfoxide in proteins to methionine.</text>
</comment>
<proteinExistence type="inferred from homology"/>
<sequence length="156" mass="17581">MEKATFAAGCFWGVEETFRTTPGVVATAVGYTGGHTENPTYHDVCTDTTGHAEAVEVTYDPAKVSYDDLLKIFWENHNPTQMNRQGPDVGAQYRSAIFFYSPEQEAKARASKEALEKSGRFSKPIVTQVVPAEPFYRAEEYHQQYLLKRGRTHCHI</sequence>
<name>Q1IQ36_KORVE</name>
<evidence type="ECO:0000256" key="3">
    <source>
        <dbReference type="ARBA" id="ARBA00048782"/>
    </source>
</evidence>
<dbReference type="eggNOG" id="COG0225">
    <property type="taxonomic scope" value="Bacteria"/>
</dbReference>
<dbReference type="SUPFAM" id="SSF55068">
    <property type="entry name" value="Peptide methionine sulfoxide reductase"/>
    <property type="match status" value="1"/>
</dbReference>
<evidence type="ECO:0000313" key="6">
    <source>
        <dbReference type="EMBL" id="ABF41014.1"/>
    </source>
</evidence>
<dbReference type="GO" id="GO:0008113">
    <property type="term" value="F:peptide-methionine (S)-S-oxide reductase activity"/>
    <property type="evidence" value="ECO:0007669"/>
    <property type="project" value="UniProtKB-UniRule"/>
</dbReference>
<dbReference type="OrthoDB" id="4174719at2"/>
<dbReference type="GO" id="GO:0034599">
    <property type="term" value="P:cellular response to oxidative stress"/>
    <property type="evidence" value="ECO:0007669"/>
    <property type="project" value="TreeGrafter"/>
</dbReference>
<dbReference type="PANTHER" id="PTHR42799">
    <property type="entry name" value="MITOCHONDRIAL PEPTIDE METHIONINE SULFOXIDE REDUCTASE"/>
    <property type="match status" value="1"/>
</dbReference>
<dbReference type="InterPro" id="IPR050162">
    <property type="entry name" value="MsrA_MetSO_reductase"/>
</dbReference>
<gene>
    <name evidence="4" type="primary">msrA</name>
    <name evidence="6" type="ordered locus">Acid345_2013</name>
</gene>
<protein>
    <recommendedName>
        <fullName evidence="4">Peptide methionine sulfoxide reductase MsrA</fullName>
        <shortName evidence="4">Protein-methionine-S-oxide reductase</shortName>
        <ecNumber evidence="4">1.8.4.11</ecNumber>
    </recommendedName>
    <alternativeName>
        <fullName evidence="4">Peptide-methionine (S)-S-oxide reductase</fullName>
        <shortName evidence="4">Peptide Met(O) reductase</shortName>
    </alternativeName>
</protein>
<dbReference type="Proteomes" id="UP000002432">
    <property type="component" value="Chromosome"/>
</dbReference>